<dbReference type="EMBL" id="MT141938">
    <property type="protein sequence ID" value="QJA72280.1"/>
    <property type="molecule type" value="Genomic_DNA"/>
</dbReference>
<gene>
    <name evidence="1" type="ORF">MM415A02816_0008</name>
</gene>
<protein>
    <submittedName>
        <fullName evidence="1">Uncharacterized protein</fullName>
    </submittedName>
</protein>
<evidence type="ECO:0000313" key="1">
    <source>
        <dbReference type="EMBL" id="QJA72280.1"/>
    </source>
</evidence>
<organism evidence="1">
    <name type="scientific">viral metagenome</name>
    <dbReference type="NCBI Taxonomy" id="1070528"/>
    <lineage>
        <taxon>unclassified sequences</taxon>
        <taxon>metagenomes</taxon>
        <taxon>organismal metagenomes</taxon>
    </lineage>
</organism>
<dbReference type="AlphaFoldDB" id="A0A6M3JQX7"/>
<name>A0A6M3JQX7_9ZZZZ</name>
<sequence length="74" mass="8571">MALIDTEQIPGIMFRKRRIFIEMKDGERLTPEGIRQAKQDAFDFAKVILAHVKDKRNSQLIIRPDQFGSTLGRN</sequence>
<proteinExistence type="predicted"/>
<reference evidence="1" key="1">
    <citation type="submission" date="2020-03" db="EMBL/GenBank/DDBJ databases">
        <title>The deep terrestrial virosphere.</title>
        <authorList>
            <person name="Holmfeldt K."/>
            <person name="Nilsson E."/>
            <person name="Simone D."/>
            <person name="Lopez-Fernandez M."/>
            <person name="Wu X."/>
            <person name="de Brujin I."/>
            <person name="Lundin D."/>
            <person name="Andersson A."/>
            <person name="Bertilsson S."/>
            <person name="Dopson M."/>
        </authorList>
    </citation>
    <scope>NUCLEOTIDE SEQUENCE</scope>
    <source>
        <strain evidence="1">MM415A02816</strain>
    </source>
</reference>
<accession>A0A6M3JQX7</accession>